<keyword evidence="2" id="KW-1015">Disulfide bond</keyword>
<evidence type="ECO:0000259" key="3">
    <source>
        <dbReference type="PROSITE" id="PS50835"/>
    </source>
</evidence>
<dbReference type="Ensembl" id="ENSXCOT00000008172.1">
    <property type="protein sequence ID" value="ENSXCOP00000008074.1"/>
    <property type="gene ID" value="ENSXCOG00000006203.1"/>
</dbReference>
<evidence type="ECO:0000313" key="4">
    <source>
        <dbReference type="Ensembl" id="ENSXCOP00000008074.1"/>
    </source>
</evidence>
<feature type="domain" description="Ig-like" evidence="3">
    <location>
        <begin position="144"/>
        <end position="229"/>
    </location>
</feature>
<proteinExistence type="predicted"/>
<dbReference type="InterPro" id="IPR036179">
    <property type="entry name" value="Ig-like_dom_sf"/>
</dbReference>
<dbReference type="PROSITE" id="PS50835">
    <property type="entry name" value="IG_LIKE"/>
    <property type="match status" value="2"/>
</dbReference>
<dbReference type="GO" id="GO:0006955">
    <property type="term" value="P:immune response"/>
    <property type="evidence" value="ECO:0007669"/>
    <property type="project" value="TreeGrafter"/>
</dbReference>
<evidence type="ECO:0000313" key="5">
    <source>
        <dbReference type="Proteomes" id="UP000261380"/>
    </source>
</evidence>
<name>A0A3B5LJM0_9TELE</name>
<keyword evidence="5" id="KW-1185">Reference proteome</keyword>
<reference evidence="4" key="1">
    <citation type="submission" date="2025-08" db="UniProtKB">
        <authorList>
            <consortium name="Ensembl"/>
        </authorList>
    </citation>
    <scope>IDENTIFICATION</scope>
</reference>
<accession>A0A3B5LJM0</accession>
<dbReference type="InterPro" id="IPR007110">
    <property type="entry name" value="Ig-like_dom"/>
</dbReference>
<organism evidence="4 5">
    <name type="scientific">Xiphophorus couchianus</name>
    <name type="common">Monterrey platyfish</name>
    <dbReference type="NCBI Taxonomy" id="32473"/>
    <lineage>
        <taxon>Eukaryota</taxon>
        <taxon>Metazoa</taxon>
        <taxon>Chordata</taxon>
        <taxon>Craniata</taxon>
        <taxon>Vertebrata</taxon>
        <taxon>Euteleostomi</taxon>
        <taxon>Actinopterygii</taxon>
        <taxon>Neopterygii</taxon>
        <taxon>Teleostei</taxon>
        <taxon>Neoteleostei</taxon>
        <taxon>Acanthomorphata</taxon>
        <taxon>Ovalentaria</taxon>
        <taxon>Atherinomorphae</taxon>
        <taxon>Cyprinodontiformes</taxon>
        <taxon>Poeciliidae</taxon>
        <taxon>Poeciliinae</taxon>
        <taxon>Xiphophorus</taxon>
    </lineage>
</organism>
<sequence>MLCYLKNMQIIGHAKEPTATLTAGSTTIPVGGSVTLSCSVEPSAGWKYRWSRRTSDTSEFLLEKCPKPNPFFSLCLILCFCSHLINSYSDWEYKLNRNNKSYLSYIPHKSNTLLLLSGEYQCCGCRRSSDQTKCSNIVTVSGKPTATLTAGSTTIPVGGSVTLSCSVEPSAGWKYRWFRRTLDTPEAEITTNNEDNREITVTQGGIYKCAGERENPVFNSLLSHDVTIKTTCEFLLENFLWSVLETEIKCAISTKGFECSSEPDAPKRPVHNSSTCCQLPVSKTHFVQCPYSERIFLLIDFSCLCDELFA</sequence>
<dbReference type="Gene3D" id="2.60.40.10">
    <property type="entry name" value="Immunoglobulins"/>
    <property type="match status" value="2"/>
</dbReference>
<dbReference type="STRING" id="32473.ENSXCOP00000008074"/>
<dbReference type="InterPro" id="IPR050488">
    <property type="entry name" value="Ig_Fc_receptor"/>
</dbReference>
<dbReference type="GO" id="GO:0009897">
    <property type="term" value="C:external side of plasma membrane"/>
    <property type="evidence" value="ECO:0007669"/>
    <property type="project" value="TreeGrafter"/>
</dbReference>
<protein>
    <recommendedName>
        <fullName evidence="3">Ig-like domain-containing protein</fullName>
    </recommendedName>
</protein>
<dbReference type="SMART" id="SM00409">
    <property type="entry name" value="IG"/>
    <property type="match status" value="2"/>
</dbReference>
<dbReference type="PANTHER" id="PTHR11481:SF64">
    <property type="entry name" value="FC RECEPTOR-LIKE PROTEIN 4"/>
    <property type="match status" value="1"/>
</dbReference>
<dbReference type="GO" id="GO:0004888">
    <property type="term" value="F:transmembrane signaling receptor activity"/>
    <property type="evidence" value="ECO:0007669"/>
    <property type="project" value="TreeGrafter"/>
</dbReference>
<evidence type="ECO:0000256" key="2">
    <source>
        <dbReference type="ARBA" id="ARBA00023157"/>
    </source>
</evidence>
<feature type="domain" description="Ig-like" evidence="3">
    <location>
        <begin position="17"/>
        <end position="122"/>
    </location>
</feature>
<dbReference type="PANTHER" id="PTHR11481">
    <property type="entry name" value="IMMUNOGLOBULIN FC RECEPTOR"/>
    <property type="match status" value="1"/>
</dbReference>
<dbReference type="Proteomes" id="UP000261380">
    <property type="component" value="Unplaced"/>
</dbReference>
<dbReference type="GO" id="GO:0007166">
    <property type="term" value="P:cell surface receptor signaling pathway"/>
    <property type="evidence" value="ECO:0007669"/>
    <property type="project" value="TreeGrafter"/>
</dbReference>
<keyword evidence="1" id="KW-0732">Signal</keyword>
<dbReference type="InterPro" id="IPR003599">
    <property type="entry name" value="Ig_sub"/>
</dbReference>
<evidence type="ECO:0000256" key="1">
    <source>
        <dbReference type="ARBA" id="ARBA00022729"/>
    </source>
</evidence>
<dbReference type="SUPFAM" id="SSF48726">
    <property type="entry name" value="Immunoglobulin"/>
    <property type="match status" value="2"/>
</dbReference>
<dbReference type="InterPro" id="IPR013783">
    <property type="entry name" value="Ig-like_fold"/>
</dbReference>
<dbReference type="AlphaFoldDB" id="A0A3B5LJM0"/>
<dbReference type="GeneTree" id="ENSGT01030000235424"/>
<reference evidence="4" key="2">
    <citation type="submission" date="2025-09" db="UniProtKB">
        <authorList>
            <consortium name="Ensembl"/>
        </authorList>
    </citation>
    <scope>IDENTIFICATION</scope>
</reference>